<dbReference type="RefSeq" id="WP_146393187.1">
    <property type="nucleotide sequence ID" value="NZ_SJPK01000014.1"/>
</dbReference>
<dbReference type="GO" id="GO:0005524">
    <property type="term" value="F:ATP binding"/>
    <property type="evidence" value="ECO:0007669"/>
    <property type="project" value="UniProtKB-UniRule"/>
</dbReference>
<organism evidence="3 4">
    <name type="scientific">Allorhodopirellula solitaria</name>
    <dbReference type="NCBI Taxonomy" id="2527987"/>
    <lineage>
        <taxon>Bacteria</taxon>
        <taxon>Pseudomonadati</taxon>
        <taxon>Planctomycetota</taxon>
        <taxon>Planctomycetia</taxon>
        <taxon>Pirellulales</taxon>
        <taxon>Pirellulaceae</taxon>
        <taxon>Allorhodopirellula</taxon>
    </lineage>
</organism>
<dbReference type="InterPro" id="IPR011761">
    <property type="entry name" value="ATP-grasp"/>
</dbReference>
<comment type="caution">
    <text evidence="3">The sequence shown here is derived from an EMBL/GenBank/DDBJ whole genome shotgun (WGS) entry which is preliminary data.</text>
</comment>
<evidence type="ECO:0000256" key="1">
    <source>
        <dbReference type="PROSITE-ProRule" id="PRU00409"/>
    </source>
</evidence>
<dbReference type="OrthoDB" id="271331at2"/>
<keyword evidence="1" id="KW-0547">Nucleotide-binding</keyword>
<protein>
    <submittedName>
        <fullName evidence="3">Carbamoyl phosphate synthase-like protein</fullName>
    </submittedName>
</protein>
<dbReference type="Proteomes" id="UP000318053">
    <property type="component" value="Unassembled WGS sequence"/>
</dbReference>
<feature type="domain" description="ATP-grasp" evidence="2">
    <location>
        <begin position="171"/>
        <end position="360"/>
    </location>
</feature>
<name>A0A5C5X2F1_9BACT</name>
<dbReference type="InterPro" id="IPR024710">
    <property type="entry name" value="MfnD"/>
</dbReference>
<dbReference type="Pfam" id="PF02655">
    <property type="entry name" value="ATP-grasp_3"/>
    <property type="match status" value="1"/>
</dbReference>
<dbReference type="Gene3D" id="3.30.470.20">
    <property type="entry name" value="ATP-grasp fold, B domain"/>
    <property type="match status" value="1"/>
</dbReference>
<keyword evidence="1" id="KW-0067">ATP-binding</keyword>
<dbReference type="EMBL" id="SJPK01000014">
    <property type="protein sequence ID" value="TWT56345.1"/>
    <property type="molecule type" value="Genomic_DNA"/>
</dbReference>
<evidence type="ECO:0000313" key="3">
    <source>
        <dbReference type="EMBL" id="TWT56345.1"/>
    </source>
</evidence>
<proteinExistence type="predicted"/>
<evidence type="ECO:0000259" key="2">
    <source>
        <dbReference type="PROSITE" id="PS50975"/>
    </source>
</evidence>
<dbReference type="PROSITE" id="PS50975">
    <property type="entry name" value="ATP_GRASP"/>
    <property type="match status" value="1"/>
</dbReference>
<dbReference type="PIRSF" id="PIRSF016766">
    <property type="entry name" value="UCP016766_ATPgrasp"/>
    <property type="match status" value="1"/>
</dbReference>
<sequence>MLNSDTSPRSTRPRVFVGEYLCGGGMLDTPLDAIPPSLLREGTAMWRAIVDDVAQWAIVQTPVDPRLSLPESSLQPSDQTAVQTVVMQPCAEPWVGWIDAARDCEFALVVIPESDDLSTKGISLMRAAGIHVLAPTGGAIGLTVDKWSTAKWLHQHDIAHPDTWSLEPHRRGTAGRHYVHSRPHAAGLLDTPVPGSDVPGFLVKPRDGCGAMGIRWFNELDAALASMGQHEITQQYFHGRSASVSVVANGENGRVCMLPAVWQNIEEVPHTASPESHFVYLGGSGPLPSELQLRAQALTSRILQALPGKICGFVGIDMILGNDANHDCVIEVNPRLTTSYIGQRQMTDENLTQRLVTEQDHPPAFTVSPESVHWDLQN</sequence>
<gene>
    <name evidence="3" type="ORF">CA85_43480</name>
</gene>
<dbReference type="Gene3D" id="3.40.50.11770">
    <property type="match status" value="1"/>
</dbReference>
<dbReference type="InterPro" id="IPR003806">
    <property type="entry name" value="ATP-grasp_PylC-type"/>
</dbReference>
<dbReference type="SUPFAM" id="SSF56059">
    <property type="entry name" value="Glutathione synthetase ATP-binding domain-like"/>
    <property type="match status" value="1"/>
</dbReference>
<reference evidence="3 4" key="1">
    <citation type="submission" date="2019-02" db="EMBL/GenBank/DDBJ databases">
        <title>Deep-cultivation of Planctomycetes and their phenomic and genomic characterization uncovers novel biology.</title>
        <authorList>
            <person name="Wiegand S."/>
            <person name="Jogler M."/>
            <person name="Boedeker C."/>
            <person name="Pinto D."/>
            <person name="Vollmers J."/>
            <person name="Rivas-Marin E."/>
            <person name="Kohn T."/>
            <person name="Peeters S.H."/>
            <person name="Heuer A."/>
            <person name="Rast P."/>
            <person name="Oberbeckmann S."/>
            <person name="Bunk B."/>
            <person name="Jeske O."/>
            <person name="Meyerdierks A."/>
            <person name="Storesund J.E."/>
            <person name="Kallscheuer N."/>
            <person name="Luecker S."/>
            <person name="Lage O.M."/>
            <person name="Pohl T."/>
            <person name="Merkel B.J."/>
            <person name="Hornburger P."/>
            <person name="Mueller R.-W."/>
            <person name="Bruemmer F."/>
            <person name="Labrenz M."/>
            <person name="Spormann A.M."/>
            <person name="Op Den Camp H."/>
            <person name="Overmann J."/>
            <person name="Amann R."/>
            <person name="Jetten M.S.M."/>
            <person name="Mascher T."/>
            <person name="Medema M.H."/>
            <person name="Devos D.P."/>
            <person name="Kaster A.-K."/>
            <person name="Ovreas L."/>
            <person name="Rohde M."/>
            <person name="Galperin M.Y."/>
            <person name="Jogler C."/>
        </authorList>
    </citation>
    <scope>NUCLEOTIDE SEQUENCE [LARGE SCALE GENOMIC DNA]</scope>
    <source>
        <strain evidence="3 4">CA85</strain>
    </source>
</reference>
<dbReference type="GO" id="GO:0046872">
    <property type="term" value="F:metal ion binding"/>
    <property type="evidence" value="ECO:0007669"/>
    <property type="project" value="InterPro"/>
</dbReference>
<evidence type="ECO:0000313" key="4">
    <source>
        <dbReference type="Proteomes" id="UP000318053"/>
    </source>
</evidence>
<keyword evidence="4" id="KW-1185">Reference proteome</keyword>
<accession>A0A5C5X2F1</accession>
<dbReference type="AlphaFoldDB" id="A0A5C5X2F1"/>